<feature type="compositionally biased region" description="Low complexity" evidence="1">
    <location>
        <begin position="390"/>
        <end position="403"/>
    </location>
</feature>
<feature type="compositionally biased region" description="Low complexity" evidence="1">
    <location>
        <begin position="573"/>
        <end position="583"/>
    </location>
</feature>
<dbReference type="OrthoDB" id="3786931at2759"/>
<feature type="region of interest" description="Disordered" evidence="1">
    <location>
        <begin position="441"/>
        <end position="612"/>
    </location>
</feature>
<feature type="region of interest" description="Disordered" evidence="1">
    <location>
        <begin position="629"/>
        <end position="687"/>
    </location>
</feature>
<feature type="region of interest" description="Disordered" evidence="1">
    <location>
        <begin position="389"/>
        <end position="426"/>
    </location>
</feature>
<sequence>MYIQEIPSGSIPTLAKLLQSRPNEAPEALSRRIARGVKSLPSFLRPSRLEKLLLPPRGHLCRLHKALHRDVVDIVLHHVQLEVGVRLNNLISQCELLSPEQYVRLMRLRALHALWLKPEDYEKTFLTSSQGSKWSYQNDRCGACILSCITCNLEILLDLRWTIRSRATQYFIATYGNPRLQLWVQVWIAALARRVQKATGQEIDLDAVMLQNEEQAMALKKIRASIEAVRQEKYKYMKLSRRKSGRSRAKHDDGSRLVPNPQAPPEYEAARTASPPSNDDHNVEEGLPKEPNEADLEGMDAFEALTSTTYLPSQPHSHVKFTFESEISSVSGDPPMKGQSPYEYASPRSERHSIYSVVDDPQTITSQVLRDDKDEDGCLEYVPLRSCWKTPPRQEQQTQPPTRYGHSVGNQSHKRQMQPPFMSTDSWEAEPCLASSSSIYSSATAASNNQRQTTSRSRQHLSRVDEHGDERSESQSRSRSRAYAPSPTTAHKSPSAVPGRSAADTYTDLLAPSPFTDTYEPPPRQQDVPGPGPSACTPPASASELFLRLYDEISRPAGAGTQRSCHTPSPSVETCTLSTTSLSPPEPTFQPPGRPAPAPALSTPPRRPVSSTEAFLNLYDEIVNAYAPTKSPATTSSSETHHPAATSVKHHSHVHARARAASRSSASRGRSRSRSRSDVHSTWSRAYESEIASREDLDWFYRGR</sequence>
<dbReference type="GeneID" id="27704276"/>
<dbReference type="HOGENOM" id="CLU_018144_0_0_1"/>
<gene>
    <name evidence="2" type="ORF">Z519_11348</name>
</gene>
<organism evidence="2 3">
    <name type="scientific">Cladophialophora bantiana (strain ATCC 10958 / CBS 173.52 / CDC B-1940 / NIH 8579)</name>
    <name type="common">Xylohypha bantiana</name>
    <dbReference type="NCBI Taxonomy" id="1442370"/>
    <lineage>
        <taxon>Eukaryota</taxon>
        <taxon>Fungi</taxon>
        <taxon>Dikarya</taxon>
        <taxon>Ascomycota</taxon>
        <taxon>Pezizomycotina</taxon>
        <taxon>Eurotiomycetes</taxon>
        <taxon>Chaetothyriomycetidae</taxon>
        <taxon>Chaetothyriales</taxon>
        <taxon>Herpotrichiellaceae</taxon>
        <taxon>Cladophialophora</taxon>
    </lineage>
</organism>
<feature type="region of interest" description="Disordered" evidence="1">
    <location>
        <begin position="239"/>
        <end position="293"/>
    </location>
</feature>
<feature type="compositionally biased region" description="Basic and acidic residues" evidence="1">
    <location>
        <begin position="278"/>
        <end position="292"/>
    </location>
</feature>
<protein>
    <submittedName>
        <fullName evidence="2">Uncharacterized protein</fullName>
    </submittedName>
</protein>
<feature type="compositionally biased region" description="Basic and acidic residues" evidence="1">
    <location>
        <begin position="462"/>
        <end position="476"/>
    </location>
</feature>
<reference evidence="2" key="1">
    <citation type="submission" date="2015-01" db="EMBL/GenBank/DDBJ databases">
        <title>The Genome Sequence of Cladophialophora bantiana CBS 173.52.</title>
        <authorList>
            <consortium name="The Broad Institute Genomics Platform"/>
            <person name="Cuomo C."/>
            <person name="de Hoog S."/>
            <person name="Gorbushina A."/>
            <person name="Stielow B."/>
            <person name="Teixiera M."/>
            <person name="Abouelleil A."/>
            <person name="Chapman S.B."/>
            <person name="Priest M."/>
            <person name="Young S.K."/>
            <person name="Wortman J."/>
            <person name="Nusbaum C."/>
            <person name="Birren B."/>
        </authorList>
    </citation>
    <scope>NUCLEOTIDE SEQUENCE [LARGE SCALE GENOMIC DNA]</scope>
    <source>
        <strain evidence="2">CBS 173.52</strain>
    </source>
</reference>
<proteinExistence type="predicted"/>
<evidence type="ECO:0000313" key="3">
    <source>
        <dbReference type="Proteomes" id="UP000053789"/>
    </source>
</evidence>
<evidence type="ECO:0000256" key="1">
    <source>
        <dbReference type="SAM" id="MobiDB-lite"/>
    </source>
</evidence>
<keyword evidence="3" id="KW-1185">Reference proteome</keyword>
<evidence type="ECO:0000313" key="2">
    <source>
        <dbReference type="EMBL" id="KIW88237.1"/>
    </source>
</evidence>
<name>A0A0D2FNE5_CLAB1</name>
<feature type="compositionally biased region" description="Low complexity" evidence="1">
    <location>
        <begin position="629"/>
        <end position="638"/>
    </location>
</feature>
<dbReference type="VEuPathDB" id="FungiDB:Z519_11348"/>
<feature type="region of interest" description="Disordered" evidence="1">
    <location>
        <begin position="328"/>
        <end position="349"/>
    </location>
</feature>
<dbReference type="Proteomes" id="UP000053789">
    <property type="component" value="Unassembled WGS sequence"/>
</dbReference>
<dbReference type="RefSeq" id="XP_016614906.1">
    <property type="nucleotide sequence ID" value="XM_016769060.1"/>
</dbReference>
<dbReference type="EMBL" id="KN847000">
    <property type="protein sequence ID" value="KIW88237.1"/>
    <property type="molecule type" value="Genomic_DNA"/>
</dbReference>
<feature type="compositionally biased region" description="Basic residues" evidence="1">
    <location>
        <begin position="648"/>
        <end position="660"/>
    </location>
</feature>
<feature type="compositionally biased region" description="Polar residues" evidence="1">
    <location>
        <begin position="561"/>
        <end position="572"/>
    </location>
</feature>
<dbReference type="AlphaFoldDB" id="A0A0D2FNE5"/>
<accession>A0A0D2FNE5</accession>
<feature type="compositionally biased region" description="Pro residues" evidence="1">
    <location>
        <begin position="584"/>
        <end position="598"/>
    </location>
</feature>
<feature type="compositionally biased region" description="Basic residues" evidence="1">
    <location>
        <begin position="239"/>
        <end position="249"/>
    </location>
</feature>